<sequence length="148" mass="17061">MGYTVKEIHDFLMIYIGVGGSLNYMYDQICNHLFVPITLMFREFGMSHWVPNCMEYRYCSEGCCVHEYCAYHSICYPKIHCEFSCPDGLCVNEICMPYKKCNSSQQCGMANVCTYHHNLGYDTCQYDLDIGKSLCLDRDGKSALKVEN</sequence>
<evidence type="ECO:0000313" key="1">
    <source>
        <dbReference type="EMBL" id="ESO98638.1"/>
    </source>
</evidence>
<protein>
    <submittedName>
        <fullName evidence="1">Uncharacterized protein</fullName>
    </submittedName>
</protein>
<organism evidence="1 2">
    <name type="scientific">Lottia gigantea</name>
    <name type="common">Giant owl limpet</name>
    <dbReference type="NCBI Taxonomy" id="225164"/>
    <lineage>
        <taxon>Eukaryota</taxon>
        <taxon>Metazoa</taxon>
        <taxon>Spiralia</taxon>
        <taxon>Lophotrochozoa</taxon>
        <taxon>Mollusca</taxon>
        <taxon>Gastropoda</taxon>
        <taxon>Patellogastropoda</taxon>
        <taxon>Lottioidea</taxon>
        <taxon>Lottiidae</taxon>
        <taxon>Lottia</taxon>
    </lineage>
</organism>
<dbReference type="KEGG" id="lgi:LOTGIDRAFT_174113"/>
<dbReference type="RefSeq" id="XP_009050694.1">
    <property type="nucleotide sequence ID" value="XM_009052446.1"/>
</dbReference>
<proteinExistence type="predicted"/>
<dbReference type="OMA" id="ECGFAHA"/>
<gene>
    <name evidence="1" type="ORF">LOTGIDRAFT_174113</name>
</gene>
<dbReference type="HOGENOM" id="CLU_1760847_0_0_1"/>
<evidence type="ECO:0000313" key="2">
    <source>
        <dbReference type="Proteomes" id="UP000030746"/>
    </source>
</evidence>
<dbReference type="EMBL" id="KB201234">
    <property type="protein sequence ID" value="ESO98638.1"/>
    <property type="molecule type" value="Genomic_DNA"/>
</dbReference>
<reference evidence="1 2" key="1">
    <citation type="journal article" date="2013" name="Nature">
        <title>Insights into bilaterian evolution from three spiralian genomes.</title>
        <authorList>
            <person name="Simakov O."/>
            <person name="Marletaz F."/>
            <person name="Cho S.J."/>
            <person name="Edsinger-Gonzales E."/>
            <person name="Havlak P."/>
            <person name="Hellsten U."/>
            <person name="Kuo D.H."/>
            <person name="Larsson T."/>
            <person name="Lv J."/>
            <person name="Arendt D."/>
            <person name="Savage R."/>
            <person name="Osoegawa K."/>
            <person name="de Jong P."/>
            <person name="Grimwood J."/>
            <person name="Chapman J.A."/>
            <person name="Shapiro H."/>
            <person name="Aerts A."/>
            <person name="Otillar R.P."/>
            <person name="Terry A.Y."/>
            <person name="Boore J.L."/>
            <person name="Grigoriev I.V."/>
            <person name="Lindberg D.R."/>
            <person name="Seaver E.C."/>
            <person name="Weisblat D.A."/>
            <person name="Putnam N.H."/>
            <person name="Rokhsar D.S."/>
        </authorList>
    </citation>
    <scope>NUCLEOTIDE SEQUENCE [LARGE SCALE GENOMIC DNA]</scope>
</reference>
<dbReference type="GeneID" id="20242622"/>
<dbReference type="OrthoDB" id="6041601at2759"/>
<dbReference type="CTD" id="20242622"/>
<keyword evidence="2" id="KW-1185">Reference proteome</keyword>
<accession>V4A400</accession>
<name>V4A400_LOTGI</name>
<dbReference type="Proteomes" id="UP000030746">
    <property type="component" value="Unassembled WGS sequence"/>
</dbReference>
<dbReference type="AlphaFoldDB" id="V4A400"/>